<protein>
    <submittedName>
        <fullName evidence="2">Uncharacterized protein</fullName>
    </submittedName>
</protein>
<organism evidence="2 3">
    <name type="scientific">Clavelina lepadiformis</name>
    <name type="common">Light-bulb sea squirt</name>
    <name type="synonym">Ascidia lepadiformis</name>
    <dbReference type="NCBI Taxonomy" id="159417"/>
    <lineage>
        <taxon>Eukaryota</taxon>
        <taxon>Metazoa</taxon>
        <taxon>Chordata</taxon>
        <taxon>Tunicata</taxon>
        <taxon>Ascidiacea</taxon>
        <taxon>Aplousobranchia</taxon>
        <taxon>Clavelinidae</taxon>
        <taxon>Clavelina</taxon>
    </lineage>
</organism>
<feature type="compositionally biased region" description="Polar residues" evidence="1">
    <location>
        <begin position="101"/>
        <end position="114"/>
    </location>
</feature>
<evidence type="ECO:0000313" key="2">
    <source>
        <dbReference type="EMBL" id="CAK8691514.1"/>
    </source>
</evidence>
<comment type="caution">
    <text evidence="2">The sequence shown here is derived from an EMBL/GenBank/DDBJ whole genome shotgun (WGS) entry which is preliminary data.</text>
</comment>
<proteinExistence type="predicted"/>
<feature type="region of interest" description="Disordered" evidence="1">
    <location>
        <begin position="52"/>
        <end position="114"/>
    </location>
</feature>
<dbReference type="Proteomes" id="UP001642483">
    <property type="component" value="Unassembled WGS sequence"/>
</dbReference>
<feature type="compositionally biased region" description="Polar residues" evidence="1">
    <location>
        <begin position="130"/>
        <end position="139"/>
    </location>
</feature>
<gene>
    <name evidence="2" type="ORF">CVLEPA_LOCUS24280</name>
</gene>
<reference evidence="2 3" key="1">
    <citation type="submission" date="2024-02" db="EMBL/GenBank/DDBJ databases">
        <authorList>
            <person name="Daric V."/>
            <person name="Darras S."/>
        </authorList>
    </citation>
    <scope>NUCLEOTIDE SEQUENCE [LARGE SCALE GENOMIC DNA]</scope>
</reference>
<feature type="compositionally biased region" description="Basic and acidic residues" evidence="1">
    <location>
        <begin position="52"/>
        <end position="71"/>
    </location>
</feature>
<feature type="region of interest" description="Disordered" evidence="1">
    <location>
        <begin position="127"/>
        <end position="149"/>
    </location>
</feature>
<evidence type="ECO:0000256" key="1">
    <source>
        <dbReference type="SAM" id="MobiDB-lite"/>
    </source>
</evidence>
<feature type="compositionally biased region" description="Basic and acidic residues" evidence="1">
    <location>
        <begin position="140"/>
        <end position="149"/>
    </location>
</feature>
<feature type="compositionally biased region" description="Polar residues" evidence="1">
    <location>
        <begin position="72"/>
        <end position="90"/>
    </location>
</feature>
<sequence>MESLIAGDQVDNDVIMKAIGNLILRELKSIKKDMKKEFIKMEEKIEELNLKQLKAETNKRMPLTEEGKTKTTDQPSQDLLCSSHGNQQLRVISDPPHTESDPSISAKQCSSRSGSFSPCVVIVKDEPSSVLEQQPSEPSQKSDRKFAKK</sequence>
<keyword evidence="3" id="KW-1185">Reference proteome</keyword>
<dbReference type="EMBL" id="CAWYQH010000119">
    <property type="protein sequence ID" value="CAK8691514.1"/>
    <property type="molecule type" value="Genomic_DNA"/>
</dbReference>
<evidence type="ECO:0000313" key="3">
    <source>
        <dbReference type="Proteomes" id="UP001642483"/>
    </source>
</evidence>
<name>A0ABP0GLK4_CLALP</name>
<accession>A0ABP0GLK4</accession>